<evidence type="ECO:0000259" key="4">
    <source>
        <dbReference type="PROSITE" id="PS50995"/>
    </source>
</evidence>
<accession>A0ABP7HZE9</accession>
<dbReference type="Gene3D" id="1.10.10.10">
    <property type="entry name" value="Winged helix-like DNA-binding domain superfamily/Winged helix DNA-binding domain"/>
    <property type="match status" value="1"/>
</dbReference>
<dbReference type="InterPro" id="IPR011991">
    <property type="entry name" value="ArsR-like_HTH"/>
</dbReference>
<dbReference type="PROSITE" id="PS01117">
    <property type="entry name" value="HTH_MARR_1"/>
    <property type="match status" value="1"/>
</dbReference>
<keyword evidence="6" id="KW-1185">Reference proteome</keyword>
<evidence type="ECO:0000256" key="1">
    <source>
        <dbReference type="ARBA" id="ARBA00023015"/>
    </source>
</evidence>
<dbReference type="InterPro" id="IPR036390">
    <property type="entry name" value="WH_DNA-bd_sf"/>
</dbReference>
<proteinExistence type="predicted"/>
<evidence type="ECO:0000313" key="5">
    <source>
        <dbReference type="EMBL" id="GAA3805991.1"/>
    </source>
</evidence>
<keyword evidence="3" id="KW-0804">Transcription</keyword>
<dbReference type="PROSITE" id="PS50995">
    <property type="entry name" value="HTH_MARR_2"/>
    <property type="match status" value="1"/>
</dbReference>
<name>A0ABP7HZE9_9ACTN</name>
<dbReference type="Proteomes" id="UP001500888">
    <property type="component" value="Unassembled WGS sequence"/>
</dbReference>
<dbReference type="PANTHER" id="PTHR33164:SF106">
    <property type="entry name" value="TRANSCRIPTIONAL REGULATORY PROTEIN"/>
    <property type="match status" value="1"/>
</dbReference>
<dbReference type="InterPro" id="IPR039422">
    <property type="entry name" value="MarR/SlyA-like"/>
</dbReference>
<keyword evidence="2" id="KW-0238">DNA-binding</keyword>
<evidence type="ECO:0000256" key="3">
    <source>
        <dbReference type="ARBA" id="ARBA00023163"/>
    </source>
</evidence>
<gene>
    <name evidence="5" type="ORF">GCM10022226_27620</name>
</gene>
<comment type="caution">
    <text evidence="5">The sequence shown here is derived from an EMBL/GenBank/DDBJ whole genome shotgun (WGS) entry which is preliminary data.</text>
</comment>
<evidence type="ECO:0000313" key="6">
    <source>
        <dbReference type="Proteomes" id="UP001500888"/>
    </source>
</evidence>
<evidence type="ECO:0000256" key="2">
    <source>
        <dbReference type="ARBA" id="ARBA00023125"/>
    </source>
</evidence>
<dbReference type="InterPro" id="IPR023187">
    <property type="entry name" value="Tscrpt_reg_MarR-type_CS"/>
</dbReference>
<reference evidence="6" key="1">
    <citation type="journal article" date="2019" name="Int. J. Syst. Evol. Microbiol.">
        <title>The Global Catalogue of Microorganisms (GCM) 10K type strain sequencing project: providing services to taxonomists for standard genome sequencing and annotation.</title>
        <authorList>
            <consortium name="The Broad Institute Genomics Platform"/>
            <consortium name="The Broad Institute Genome Sequencing Center for Infectious Disease"/>
            <person name="Wu L."/>
            <person name="Ma J."/>
        </authorList>
    </citation>
    <scope>NUCLEOTIDE SEQUENCE [LARGE SCALE GENOMIC DNA]</scope>
    <source>
        <strain evidence="6">JCM 16908</strain>
    </source>
</reference>
<feature type="domain" description="HTH marR-type" evidence="4">
    <location>
        <begin position="4"/>
        <end position="141"/>
    </location>
</feature>
<dbReference type="EMBL" id="BAAAZR010000004">
    <property type="protein sequence ID" value="GAA3805991.1"/>
    <property type="molecule type" value="Genomic_DNA"/>
</dbReference>
<dbReference type="PANTHER" id="PTHR33164">
    <property type="entry name" value="TRANSCRIPTIONAL REGULATOR, MARR FAMILY"/>
    <property type="match status" value="1"/>
</dbReference>
<keyword evidence="1" id="KW-0805">Transcription regulation</keyword>
<dbReference type="RefSeq" id="WP_344938615.1">
    <property type="nucleotide sequence ID" value="NZ_BAAAZR010000004.1"/>
</dbReference>
<dbReference type="InterPro" id="IPR036388">
    <property type="entry name" value="WH-like_DNA-bd_sf"/>
</dbReference>
<dbReference type="SUPFAM" id="SSF46785">
    <property type="entry name" value="Winged helix' DNA-binding domain"/>
    <property type="match status" value="1"/>
</dbReference>
<dbReference type="Pfam" id="PF12802">
    <property type="entry name" value="MarR_2"/>
    <property type="match status" value="1"/>
</dbReference>
<organism evidence="5 6">
    <name type="scientific">Sphaerisporangium flaviroseum</name>
    <dbReference type="NCBI Taxonomy" id="509199"/>
    <lineage>
        <taxon>Bacteria</taxon>
        <taxon>Bacillati</taxon>
        <taxon>Actinomycetota</taxon>
        <taxon>Actinomycetes</taxon>
        <taxon>Streptosporangiales</taxon>
        <taxon>Streptosporangiaceae</taxon>
        <taxon>Sphaerisporangium</taxon>
    </lineage>
</organism>
<dbReference type="CDD" id="cd00090">
    <property type="entry name" value="HTH_ARSR"/>
    <property type="match status" value="1"/>
</dbReference>
<dbReference type="InterPro" id="IPR000835">
    <property type="entry name" value="HTH_MarR-typ"/>
</dbReference>
<sequence>MSNREKLLGEIVAESQRHYAAYVLFNQAMAEHLGVHPTDLQCVSLLDLEPEPVSTGEVARLTGLTPGSATRLVDRLAKAGLVVRHADPQDRRKSLVSLTPSARDRIGAAWETPGDAFGKVLSAYSDHELEVIGDYLRRATDVGRAQAARLTSPPTSGAAHTRS</sequence>
<protein>
    <submittedName>
        <fullName evidence="5">MarR family transcriptional regulator</fullName>
    </submittedName>
</protein>
<dbReference type="PRINTS" id="PR00598">
    <property type="entry name" value="HTHMARR"/>
</dbReference>
<dbReference type="SMART" id="SM00347">
    <property type="entry name" value="HTH_MARR"/>
    <property type="match status" value="1"/>
</dbReference>